<accession>A0ACC0XU29</accession>
<evidence type="ECO:0000313" key="1">
    <source>
        <dbReference type="EMBL" id="KAJ0024995.1"/>
    </source>
</evidence>
<comment type="caution">
    <text evidence="1">The sequence shown here is derived from an EMBL/GenBank/DDBJ whole genome shotgun (WGS) entry which is preliminary data.</text>
</comment>
<sequence length="264" mass="30112">MASFHFNNVKAEKAEAMRRYNRQKKLKSFRFLLEVVAAMALLSWSSYTYIPVATEMAKDFLSQPVAVFDRSLFVLVIVNVLILLIFVSSSQTPEKSDFYDEYVNITTNVSRRSVPAAEQSPELKETTLSDKQIVCVDNAVNSQVDKNATDSEPKEKHVISPVPCSTVDAVSEPKRYRRSRSERLEQEKRRELRRSKTVVNREMVGEKSEPARRSSAMDDLSSEEFRMTIETFIASKKKTLIQENTLDLKLEKNQCVAITLSAVN</sequence>
<proteinExistence type="predicted"/>
<keyword evidence="2" id="KW-1185">Reference proteome</keyword>
<gene>
    <name evidence="1" type="ORF">Pint_08998</name>
</gene>
<dbReference type="Proteomes" id="UP001163603">
    <property type="component" value="Chromosome 10"/>
</dbReference>
<protein>
    <submittedName>
        <fullName evidence="1">Uncharacterized protein</fullName>
    </submittedName>
</protein>
<dbReference type="EMBL" id="CM047745">
    <property type="protein sequence ID" value="KAJ0024995.1"/>
    <property type="molecule type" value="Genomic_DNA"/>
</dbReference>
<evidence type="ECO:0000313" key="2">
    <source>
        <dbReference type="Proteomes" id="UP001163603"/>
    </source>
</evidence>
<organism evidence="1 2">
    <name type="scientific">Pistacia integerrima</name>
    <dbReference type="NCBI Taxonomy" id="434235"/>
    <lineage>
        <taxon>Eukaryota</taxon>
        <taxon>Viridiplantae</taxon>
        <taxon>Streptophyta</taxon>
        <taxon>Embryophyta</taxon>
        <taxon>Tracheophyta</taxon>
        <taxon>Spermatophyta</taxon>
        <taxon>Magnoliopsida</taxon>
        <taxon>eudicotyledons</taxon>
        <taxon>Gunneridae</taxon>
        <taxon>Pentapetalae</taxon>
        <taxon>rosids</taxon>
        <taxon>malvids</taxon>
        <taxon>Sapindales</taxon>
        <taxon>Anacardiaceae</taxon>
        <taxon>Pistacia</taxon>
    </lineage>
</organism>
<reference evidence="2" key="1">
    <citation type="journal article" date="2023" name="G3 (Bethesda)">
        <title>Genome assembly and association tests identify interacting loci associated with vigor, precocity, and sex in interspecific pistachio rootstocks.</title>
        <authorList>
            <person name="Palmer W."/>
            <person name="Jacygrad E."/>
            <person name="Sagayaradj S."/>
            <person name="Cavanaugh K."/>
            <person name="Han R."/>
            <person name="Bertier L."/>
            <person name="Beede B."/>
            <person name="Kafkas S."/>
            <person name="Golino D."/>
            <person name="Preece J."/>
            <person name="Michelmore R."/>
        </authorList>
    </citation>
    <scope>NUCLEOTIDE SEQUENCE [LARGE SCALE GENOMIC DNA]</scope>
</reference>
<name>A0ACC0XU29_9ROSI</name>